<dbReference type="EMBL" id="FPHC01000031">
    <property type="protein sequence ID" value="SFV54082.1"/>
    <property type="molecule type" value="Genomic_DNA"/>
</dbReference>
<accession>A0A1W1BKM5</accession>
<organism evidence="1">
    <name type="scientific">hydrothermal vent metagenome</name>
    <dbReference type="NCBI Taxonomy" id="652676"/>
    <lineage>
        <taxon>unclassified sequences</taxon>
        <taxon>metagenomes</taxon>
        <taxon>ecological metagenomes</taxon>
    </lineage>
</organism>
<name>A0A1W1BKM5_9ZZZZ</name>
<gene>
    <name evidence="1" type="ORF">MNB_SV-6-104</name>
</gene>
<reference evidence="1" key="1">
    <citation type="submission" date="2016-10" db="EMBL/GenBank/DDBJ databases">
        <authorList>
            <person name="de Groot N.N."/>
        </authorList>
    </citation>
    <scope>NUCLEOTIDE SEQUENCE</scope>
</reference>
<dbReference type="AlphaFoldDB" id="A0A1W1BKM5"/>
<protein>
    <submittedName>
        <fullName evidence="1">Uncharacterized protein</fullName>
    </submittedName>
</protein>
<evidence type="ECO:0000313" key="1">
    <source>
        <dbReference type="EMBL" id="SFV54082.1"/>
    </source>
</evidence>
<proteinExistence type="predicted"/>
<sequence>MDIVAIKPFSRSRSGYNDAFRFATFIIVTRPLTTHYLRIIGSGASAPPNG</sequence>